<dbReference type="EMBL" id="JANBUY010000048">
    <property type="protein sequence ID" value="KAJ2865962.1"/>
    <property type="molecule type" value="Genomic_DNA"/>
</dbReference>
<dbReference type="Pfam" id="PF13246">
    <property type="entry name" value="Cation_ATPase"/>
    <property type="match status" value="1"/>
</dbReference>
<feature type="transmembrane region" description="Helical" evidence="17">
    <location>
        <begin position="779"/>
        <end position="797"/>
    </location>
</feature>
<name>A0A9W8IRT5_9FUNG</name>
<feature type="transmembrane region" description="Helical" evidence="17">
    <location>
        <begin position="314"/>
        <end position="335"/>
    </location>
</feature>
<organism evidence="20 21">
    <name type="scientific">Coemansia aciculifera</name>
    <dbReference type="NCBI Taxonomy" id="417176"/>
    <lineage>
        <taxon>Eukaryota</taxon>
        <taxon>Fungi</taxon>
        <taxon>Fungi incertae sedis</taxon>
        <taxon>Zoopagomycota</taxon>
        <taxon>Kickxellomycotina</taxon>
        <taxon>Kickxellomycetes</taxon>
        <taxon>Kickxellales</taxon>
        <taxon>Kickxellaceae</taxon>
        <taxon>Coemansia</taxon>
    </lineage>
</organism>
<evidence type="ECO:0000256" key="6">
    <source>
        <dbReference type="ARBA" id="ARBA00022723"/>
    </source>
</evidence>
<dbReference type="InterPro" id="IPR006068">
    <property type="entry name" value="ATPase_P-typ_cation-transptr_C"/>
</dbReference>
<dbReference type="GO" id="GO:0005524">
    <property type="term" value="F:ATP binding"/>
    <property type="evidence" value="ECO:0007669"/>
    <property type="project" value="UniProtKB-KW"/>
</dbReference>
<dbReference type="SMART" id="SM00831">
    <property type="entry name" value="Cation_ATPase_N"/>
    <property type="match status" value="1"/>
</dbReference>
<comment type="catalytic activity">
    <reaction evidence="16 17">
        <text>Ca(2+)(in) + ATP + H2O = Ca(2+)(out) + ADP + phosphate + H(+)</text>
        <dbReference type="Rhea" id="RHEA:18105"/>
        <dbReference type="ChEBI" id="CHEBI:15377"/>
        <dbReference type="ChEBI" id="CHEBI:15378"/>
        <dbReference type="ChEBI" id="CHEBI:29108"/>
        <dbReference type="ChEBI" id="CHEBI:30616"/>
        <dbReference type="ChEBI" id="CHEBI:43474"/>
        <dbReference type="ChEBI" id="CHEBI:456216"/>
        <dbReference type="EC" id="7.2.2.10"/>
    </reaction>
</comment>
<evidence type="ECO:0000313" key="20">
    <source>
        <dbReference type="EMBL" id="KAJ2865962.1"/>
    </source>
</evidence>
<dbReference type="Pfam" id="PF08282">
    <property type="entry name" value="Hydrolase_3"/>
    <property type="match status" value="1"/>
</dbReference>
<reference evidence="20" key="1">
    <citation type="submission" date="2022-07" db="EMBL/GenBank/DDBJ databases">
        <title>Phylogenomic reconstructions and comparative analyses of Kickxellomycotina fungi.</title>
        <authorList>
            <person name="Reynolds N.K."/>
            <person name="Stajich J.E."/>
            <person name="Barry K."/>
            <person name="Grigoriev I.V."/>
            <person name="Crous P."/>
            <person name="Smith M.E."/>
        </authorList>
    </citation>
    <scope>NUCLEOTIDE SEQUENCE</scope>
    <source>
        <strain evidence="20">RSA 476</strain>
    </source>
</reference>
<evidence type="ECO:0000256" key="1">
    <source>
        <dbReference type="ARBA" id="ARBA00004128"/>
    </source>
</evidence>
<dbReference type="GO" id="GO:0005774">
    <property type="term" value="C:vacuolar membrane"/>
    <property type="evidence" value="ECO:0007669"/>
    <property type="project" value="UniProtKB-SubCell"/>
</dbReference>
<dbReference type="PANTHER" id="PTHR24093:SF369">
    <property type="entry name" value="CALCIUM-TRANSPORTING ATPASE"/>
    <property type="match status" value="1"/>
</dbReference>
<evidence type="ECO:0000256" key="13">
    <source>
        <dbReference type="ARBA" id="ARBA00023065"/>
    </source>
</evidence>
<keyword evidence="2 17" id="KW-0813">Transport</keyword>
<comment type="function">
    <text evidence="17">Catalyzes the hydrolysis of ATP coupled with the transport of calcium.</text>
</comment>
<dbReference type="SUPFAM" id="SSF81653">
    <property type="entry name" value="Calcium ATPase, transduction domain A"/>
    <property type="match status" value="1"/>
</dbReference>
<dbReference type="Pfam" id="PF00122">
    <property type="entry name" value="E1-E2_ATPase"/>
    <property type="match status" value="1"/>
</dbReference>
<dbReference type="InterPro" id="IPR059000">
    <property type="entry name" value="ATPase_P-type_domA"/>
</dbReference>
<keyword evidence="12 17" id="KW-1133">Transmembrane helix</keyword>
<dbReference type="InterPro" id="IPR023298">
    <property type="entry name" value="ATPase_P-typ_TM_dom_sf"/>
</dbReference>
<feature type="compositionally biased region" description="Polar residues" evidence="18">
    <location>
        <begin position="1056"/>
        <end position="1065"/>
    </location>
</feature>
<proteinExistence type="inferred from homology"/>
<keyword evidence="5 17" id="KW-0812">Transmembrane</keyword>
<dbReference type="EC" id="7.2.2.10" evidence="17"/>
<dbReference type="NCBIfam" id="TIGR01517">
    <property type="entry name" value="ATPase-IIB_Ca"/>
    <property type="match status" value="1"/>
</dbReference>
<comment type="caution">
    <text evidence="17">Lacks conserved residue(s) required for the propagation of feature annotation.</text>
</comment>
<dbReference type="InterPro" id="IPR023299">
    <property type="entry name" value="ATPase_P-typ_cyto_dom_N"/>
</dbReference>
<feature type="transmembrane region" description="Helical" evidence="17">
    <location>
        <begin position="955"/>
        <end position="975"/>
    </location>
</feature>
<dbReference type="Gene3D" id="1.20.1110.10">
    <property type="entry name" value="Calcium-transporting ATPase, transmembrane domain"/>
    <property type="match status" value="1"/>
</dbReference>
<dbReference type="FunFam" id="1.20.1110.10:FF:000039">
    <property type="entry name" value="Calcium-transporting ATPase"/>
    <property type="match status" value="1"/>
</dbReference>
<evidence type="ECO:0000256" key="2">
    <source>
        <dbReference type="ARBA" id="ARBA00022448"/>
    </source>
</evidence>
<evidence type="ECO:0000256" key="12">
    <source>
        <dbReference type="ARBA" id="ARBA00022989"/>
    </source>
</evidence>
<evidence type="ECO:0000256" key="14">
    <source>
        <dbReference type="ARBA" id="ARBA00023136"/>
    </source>
</evidence>
<evidence type="ECO:0000259" key="19">
    <source>
        <dbReference type="SMART" id="SM00831"/>
    </source>
</evidence>
<comment type="subcellular location">
    <subcellularLocation>
        <location evidence="17">Membrane</location>
        <topology evidence="17">Multi-pass membrane protein</topology>
    </subcellularLocation>
    <subcellularLocation>
        <location evidence="1">Vacuole membrane</location>
        <topology evidence="1">Multi-pass membrane protein</topology>
    </subcellularLocation>
</comment>
<dbReference type="GO" id="GO:0005886">
    <property type="term" value="C:plasma membrane"/>
    <property type="evidence" value="ECO:0007669"/>
    <property type="project" value="TreeGrafter"/>
</dbReference>
<keyword evidence="11" id="KW-1278">Translocase</keyword>
<dbReference type="Pfam" id="PF00689">
    <property type="entry name" value="Cation_ATPase_C"/>
    <property type="match status" value="1"/>
</dbReference>
<keyword evidence="6" id="KW-0479">Metal-binding</keyword>
<dbReference type="PRINTS" id="PR00120">
    <property type="entry name" value="HATPASE"/>
</dbReference>
<evidence type="ECO:0000256" key="4">
    <source>
        <dbReference type="ARBA" id="ARBA00022568"/>
    </source>
</evidence>
<keyword evidence="14 17" id="KW-0472">Membrane</keyword>
<evidence type="ECO:0000256" key="11">
    <source>
        <dbReference type="ARBA" id="ARBA00022967"/>
    </source>
</evidence>
<dbReference type="SFLD" id="SFLDG00002">
    <property type="entry name" value="C1.7:_P-type_atpase_like"/>
    <property type="match status" value="1"/>
</dbReference>
<evidence type="ECO:0000256" key="10">
    <source>
        <dbReference type="ARBA" id="ARBA00022842"/>
    </source>
</evidence>
<dbReference type="InterPro" id="IPR036412">
    <property type="entry name" value="HAD-like_sf"/>
</dbReference>
<dbReference type="Gene3D" id="2.70.150.10">
    <property type="entry name" value="Calcium-transporting ATPase, cytoplasmic transduction domain A"/>
    <property type="match status" value="1"/>
</dbReference>
<dbReference type="SFLD" id="SFLDF00027">
    <property type="entry name" value="p-type_atpase"/>
    <property type="match status" value="1"/>
</dbReference>
<dbReference type="PROSITE" id="PS00154">
    <property type="entry name" value="ATPASE_E1_E2"/>
    <property type="match status" value="1"/>
</dbReference>
<dbReference type="InterPro" id="IPR008250">
    <property type="entry name" value="ATPase_P-typ_transduc_dom_A_sf"/>
</dbReference>
<evidence type="ECO:0000256" key="8">
    <source>
        <dbReference type="ARBA" id="ARBA00022837"/>
    </source>
</evidence>
<dbReference type="SUPFAM" id="SSF81665">
    <property type="entry name" value="Calcium ATPase, transmembrane domain M"/>
    <property type="match status" value="1"/>
</dbReference>
<protein>
    <recommendedName>
        <fullName evidence="17">Calcium-transporting ATPase</fullName>
        <ecNumber evidence="17">7.2.2.10</ecNumber>
    </recommendedName>
</protein>
<dbReference type="PRINTS" id="PR00119">
    <property type="entry name" value="CATATPASE"/>
</dbReference>
<accession>A0A9W8IRT5</accession>
<evidence type="ECO:0000256" key="9">
    <source>
        <dbReference type="ARBA" id="ARBA00022840"/>
    </source>
</evidence>
<dbReference type="Gene3D" id="3.40.1110.10">
    <property type="entry name" value="Calcium-transporting ATPase, cytoplasmic domain N"/>
    <property type="match status" value="1"/>
</dbReference>
<dbReference type="SUPFAM" id="SSF56784">
    <property type="entry name" value="HAD-like"/>
    <property type="match status" value="1"/>
</dbReference>
<dbReference type="InterPro" id="IPR018303">
    <property type="entry name" value="ATPase_P-typ_P_site"/>
</dbReference>
<keyword evidence="7 17" id="KW-0547">Nucleotide-binding</keyword>
<evidence type="ECO:0000256" key="16">
    <source>
        <dbReference type="ARBA" id="ARBA00048694"/>
    </source>
</evidence>
<dbReference type="GO" id="GO:0016887">
    <property type="term" value="F:ATP hydrolysis activity"/>
    <property type="evidence" value="ECO:0007669"/>
    <property type="project" value="InterPro"/>
</dbReference>
<dbReference type="GO" id="GO:0005388">
    <property type="term" value="F:P-type calcium transporter activity"/>
    <property type="evidence" value="ECO:0007669"/>
    <property type="project" value="UniProtKB-EC"/>
</dbReference>
<feature type="transmembrane region" description="Helical" evidence="17">
    <location>
        <begin position="347"/>
        <end position="368"/>
    </location>
</feature>
<keyword evidence="3" id="KW-0926">Vacuole</keyword>
<feature type="domain" description="Cation-transporting P-type ATPase N-terminal" evidence="19">
    <location>
        <begin position="47"/>
        <end position="136"/>
    </location>
</feature>
<dbReference type="FunFam" id="2.70.150.10:FF:000028">
    <property type="entry name" value="Calcium-transporting ATPase"/>
    <property type="match status" value="1"/>
</dbReference>
<dbReference type="GO" id="GO:0006874">
    <property type="term" value="P:intracellular calcium ion homeostasis"/>
    <property type="evidence" value="ECO:0007669"/>
    <property type="project" value="TreeGrafter"/>
</dbReference>
<evidence type="ECO:0000256" key="18">
    <source>
        <dbReference type="SAM" id="MobiDB-lite"/>
    </source>
</evidence>
<gene>
    <name evidence="20" type="primary">PMC1_1</name>
    <name evidence="20" type="ORF">GGH94_001885</name>
</gene>
<evidence type="ECO:0000256" key="15">
    <source>
        <dbReference type="ARBA" id="ARBA00038148"/>
    </source>
</evidence>
<feature type="region of interest" description="Disordered" evidence="18">
    <location>
        <begin position="1056"/>
        <end position="1080"/>
    </location>
</feature>
<dbReference type="InterPro" id="IPR023214">
    <property type="entry name" value="HAD_sf"/>
</dbReference>
<dbReference type="InterPro" id="IPR006408">
    <property type="entry name" value="P-type_ATPase_IIB"/>
</dbReference>
<comment type="caution">
    <text evidence="20">The sequence shown here is derived from an EMBL/GenBank/DDBJ whole genome shotgun (WGS) entry which is preliminary data.</text>
</comment>
<dbReference type="Pfam" id="PF00690">
    <property type="entry name" value="Cation_ATPase_N"/>
    <property type="match status" value="1"/>
</dbReference>
<dbReference type="SUPFAM" id="SSF81660">
    <property type="entry name" value="Metal cation-transporting ATPase, ATP-binding domain N"/>
    <property type="match status" value="1"/>
</dbReference>
<sequence length="1103" mass="119573">MAPVTGGGSERTPLLPGGGHNNGALRSNNPFGVDPEQLTDMLDPKDPEKLLDLGGPDQICKALLVDPKVGLKQREQVGSGGDYHAEPFEARREVFGRNTLPEAHVVTFLQLLIAAYNDRTLIMLTIASVVSLAVGVYDDLLGSHKNDEVKVGWVEGAAISLAVIVVCFTNAINDYQKEKQFQKLNAKKEDRTVKALRDGNEVEIGVQEINVGDILLIEPGDIIPVDGVYLGGHNMTCDESSATGESDAIKKGFTTDGRDPFILSGAKVLEGVGSMVVVAVGPRSFYGKIMMAMRQGQASETPLQRKLDVLAEQIAKYGMSAAILLLMTLTIKYLVNCALAPEFPPYSIMFSHFVSIIIESITVVVVAVPEGLPMAVTISLAYATTKMLKDGNLVRQLAACETMGGATVVCTDKTGTLTQNLMTVVSGVVADVELKGLAGVQEFYKSLPKDVQSILLESIAINSTAFEGPDDQGHIEFIGSKSECALLGFGKACGLDYRAARADNKPVRVYPFSSEKKTMTTIIPVIGESDQFRVHAKGASEIVLRSCTKYMDKDGKCVDIDQTVRNELLRRISMFANNALRTFALAYKIIDNAELGSCSDDEAPLSDLIWIGVMGIQDPLRPGVHQAVVDCHRAGVIVRMITGDNIETARAIARDAGILTKGGQAITGPQWRKMTPEQQHAILPRLQVMARSSPLDKQIMVERLQERHEVVAMTGDGTNDSPALKLADVGFSMGIAGTEVAKEASDIILMDDDFKSIVKALRWGRAVNDSVRKFLQFQLTVNITAVLLTFISSVFSADGQSALTAVQLLWVNMIMDTLAALALATEGPTDMVLDRPPQQRHSALITFEMWRMILGQAFFQVVINLLLLNHGLEIFHLPVTKHGVAVLRTMVFNSFVFLQVFNQINCRRIQPNEFNVFANIHNDTGFLLVQVFIVAAQWLIITYGGIAFSTVPLNGLQWVGTLFIGMLSLPVGLAIRMLPDLSACFGLESANSPAQQHLPEVSTARMRIEASVKDVQRAVKFFGAIRNAQQTSLARKGDDLLSNNFLGEDPCLSPTTRASTLPSGLTTAAPTVPVSTSSSWTKVKAAVNNSNNNNNNNNSNNKD</sequence>
<comment type="similarity">
    <text evidence="15 17">Belongs to the cation transport ATPase (P-type) (TC 3.A.3) family.</text>
</comment>
<feature type="compositionally biased region" description="Low complexity" evidence="18">
    <location>
        <begin position="1066"/>
        <end position="1080"/>
    </location>
</feature>
<feature type="transmembrane region" description="Helical" evidence="17">
    <location>
        <begin position="925"/>
        <end position="949"/>
    </location>
</feature>
<feature type="transmembrane region" description="Helical" evidence="17">
    <location>
        <begin position="809"/>
        <end position="828"/>
    </location>
</feature>
<keyword evidence="21" id="KW-1185">Reference proteome</keyword>
<keyword evidence="10" id="KW-0460">Magnesium</keyword>
<feature type="transmembrane region" description="Helical" evidence="17">
    <location>
        <begin position="157"/>
        <end position="175"/>
    </location>
</feature>
<evidence type="ECO:0000313" key="21">
    <source>
        <dbReference type="Proteomes" id="UP001140074"/>
    </source>
</evidence>
<dbReference type="NCBIfam" id="TIGR01494">
    <property type="entry name" value="ATPase_P-type"/>
    <property type="match status" value="2"/>
</dbReference>
<dbReference type="Proteomes" id="UP001140074">
    <property type="component" value="Unassembled WGS sequence"/>
</dbReference>
<dbReference type="CDD" id="cd02081">
    <property type="entry name" value="P-type_ATPase_Ca_PMCA-like"/>
    <property type="match status" value="1"/>
</dbReference>
<keyword evidence="13 17" id="KW-0406">Ion transport</keyword>
<evidence type="ECO:0000256" key="5">
    <source>
        <dbReference type="ARBA" id="ARBA00022692"/>
    </source>
</evidence>
<evidence type="ECO:0000256" key="3">
    <source>
        <dbReference type="ARBA" id="ARBA00022554"/>
    </source>
</evidence>
<dbReference type="GO" id="GO:0046872">
    <property type="term" value="F:metal ion binding"/>
    <property type="evidence" value="ECO:0007669"/>
    <property type="project" value="UniProtKB-KW"/>
</dbReference>
<evidence type="ECO:0000256" key="17">
    <source>
        <dbReference type="RuleBase" id="RU361146"/>
    </source>
</evidence>
<feature type="region of interest" description="Disordered" evidence="18">
    <location>
        <begin position="1"/>
        <end position="45"/>
    </location>
</feature>
<dbReference type="PANTHER" id="PTHR24093">
    <property type="entry name" value="CATION TRANSPORTING ATPASE"/>
    <property type="match status" value="1"/>
</dbReference>
<dbReference type="InterPro" id="IPR044492">
    <property type="entry name" value="P_typ_ATPase_HD_dom"/>
</dbReference>
<dbReference type="SFLD" id="SFLDS00003">
    <property type="entry name" value="Haloacid_Dehalogenase"/>
    <property type="match status" value="1"/>
</dbReference>
<dbReference type="InterPro" id="IPR001757">
    <property type="entry name" value="P_typ_ATPase"/>
</dbReference>
<dbReference type="FunFam" id="3.40.50.1000:FF:000018">
    <property type="entry name" value="Calcium-transporting ATPase"/>
    <property type="match status" value="1"/>
</dbReference>
<keyword evidence="4 17" id="KW-0109">Calcium transport</keyword>
<dbReference type="AlphaFoldDB" id="A0A9W8IRT5"/>
<dbReference type="Gene3D" id="3.40.50.1000">
    <property type="entry name" value="HAD superfamily/HAD-like"/>
    <property type="match status" value="1"/>
</dbReference>
<keyword evidence="8 17" id="KW-0106">Calcium</keyword>
<keyword evidence="9 17" id="KW-0067">ATP-binding</keyword>
<feature type="transmembrane region" description="Helical" evidence="17">
    <location>
        <begin position="120"/>
        <end position="137"/>
    </location>
</feature>
<dbReference type="InterPro" id="IPR004014">
    <property type="entry name" value="ATPase_P-typ_cation-transptr_N"/>
</dbReference>
<evidence type="ECO:0000256" key="7">
    <source>
        <dbReference type="ARBA" id="ARBA00022741"/>
    </source>
</evidence>
<feature type="transmembrane region" description="Helical" evidence="17">
    <location>
        <begin position="884"/>
        <end position="904"/>
    </location>
</feature>